<gene>
    <name evidence="3" type="ORF">EJC49_16955</name>
</gene>
<dbReference type="AlphaFoldDB" id="A0A3R9Y7V0"/>
<dbReference type="PANTHER" id="PTHR23416:SF23">
    <property type="entry name" value="ACETYLTRANSFERASE C18B11.09C-RELATED"/>
    <property type="match status" value="1"/>
</dbReference>
<dbReference type="CDD" id="cd05825">
    <property type="entry name" value="LbH_wcaF_like"/>
    <property type="match status" value="1"/>
</dbReference>
<dbReference type="InterPro" id="IPR051159">
    <property type="entry name" value="Hexapeptide_acetyltransf"/>
</dbReference>
<comment type="caution">
    <text evidence="3">The sequence shown here is derived from an EMBL/GenBank/DDBJ whole genome shotgun (WGS) entry which is preliminary data.</text>
</comment>
<evidence type="ECO:0000256" key="2">
    <source>
        <dbReference type="ARBA" id="ARBA00022679"/>
    </source>
</evidence>
<dbReference type="SUPFAM" id="SSF51161">
    <property type="entry name" value="Trimeric LpxA-like enzymes"/>
    <property type="match status" value="1"/>
</dbReference>
<dbReference type="PANTHER" id="PTHR23416">
    <property type="entry name" value="SIALIC ACID SYNTHASE-RELATED"/>
    <property type="match status" value="1"/>
</dbReference>
<evidence type="ECO:0000256" key="1">
    <source>
        <dbReference type="ARBA" id="ARBA00007274"/>
    </source>
</evidence>
<dbReference type="InterPro" id="IPR011004">
    <property type="entry name" value="Trimer_LpxA-like_sf"/>
</dbReference>
<dbReference type="GO" id="GO:0005829">
    <property type="term" value="C:cytosol"/>
    <property type="evidence" value="ECO:0007669"/>
    <property type="project" value="TreeGrafter"/>
</dbReference>
<dbReference type="EMBL" id="RWKW01000063">
    <property type="protein sequence ID" value="RST85167.1"/>
    <property type="molecule type" value="Genomic_DNA"/>
</dbReference>
<reference evidence="3 4" key="1">
    <citation type="submission" date="2018-12" db="EMBL/GenBank/DDBJ databases">
        <title>Mesorhizobium carbonis sp. nov., isolated from coal mine water.</title>
        <authorList>
            <person name="Xin W."/>
            <person name="Xu Z."/>
            <person name="Xiang F."/>
            <person name="Zhang J."/>
            <person name="Xi L."/>
            <person name="Liu J."/>
        </authorList>
    </citation>
    <scope>NUCLEOTIDE SEQUENCE [LARGE SCALE GENOMIC DNA]</scope>
    <source>
        <strain evidence="3 4">B2.3</strain>
    </source>
</reference>
<comment type="similarity">
    <text evidence="1">Belongs to the transferase hexapeptide repeat family.</text>
</comment>
<dbReference type="Gene3D" id="2.160.10.10">
    <property type="entry name" value="Hexapeptide repeat proteins"/>
    <property type="match status" value="1"/>
</dbReference>
<dbReference type="Proteomes" id="UP000278398">
    <property type="component" value="Unassembled WGS sequence"/>
</dbReference>
<dbReference type="GO" id="GO:0008374">
    <property type="term" value="F:O-acyltransferase activity"/>
    <property type="evidence" value="ECO:0007669"/>
    <property type="project" value="TreeGrafter"/>
</dbReference>
<evidence type="ECO:0000313" key="3">
    <source>
        <dbReference type="EMBL" id="RST85167.1"/>
    </source>
</evidence>
<dbReference type="OrthoDB" id="9815592at2"/>
<accession>A0A3R9Y7V0</accession>
<sequence>MLDVSANRASRKWSRREQAGRVAWALVQPVFSLSPRPFWGWRRFLLRLFGARIGAQVHIHPSVRIAIPWNIEIGDETAVGDRVILYSLGRISLGRRTTISQGAHLCAGTHDWRRPDRPLMKPPIHVEDDAWVCADAFVGPAVTVGAGAIVGARAVVMRDVPAMVVVTGNPAREIRKLVD</sequence>
<keyword evidence="4" id="KW-1185">Reference proteome</keyword>
<name>A0A3R9Y7V0_9HYPH</name>
<evidence type="ECO:0000313" key="4">
    <source>
        <dbReference type="Proteomes" id="UP000278398"/>
    </source>
</evidence>
<organism evidence="3 4">
    <name type="scientific">Aquibium carbonis</name>
    <dbReference type="NCBI Taxonomy" id="2495581"/>
    <lineage>
        <taxon>Bacteria</taxon>
        <taxon>Pseudomonadati</taxon>
        <taxon>Pseudomonadota</taxon>
        <taxon>Alphaproteobacteria</taxon>
        <taxon>Hyphomicrobiales</taxon>
        <taxon>Phyllobacteriaceae</taxon>
        <taxon>Aquibium</taxon>
    </lineage>
</organism>
<proteinExistence type="inferred from homology"/>
<keyword evidence="2 3" id="KW-0808">Transferase</keyword>
<protein>
    <submittedName>
        <fullName evidence="3">Acetyltransferase</fullName>
    </submittedName>
</protein>